<dbReference type="SUPFAM" id="SSF52335">
    <property type="entry name" value="Methylglyoxal synthase-like"/>
    <property type="match status" value="1"/>
</dbReference>
<keyword evidence="6 19" id="KW-0436">Ligase</keyword>
<dbReference type="Pfam" id="PF02787">
    <property type="entry name" value="CPSase_L_D3"/>
    <property type="match status" value="1"/>
</dbReference>
<feature type="binding site" evidence="19">
    <location>
        <position position="255"/>
    </location>
    <ligand>
        <name>ATP</name>
        <dbReference type="ChEBI" id="CHEBI:30616"/>
        <label>1</label>
    </ligand>
</feature>
<evidence type="ECO:0000256" key="7">
    <source>
        <dbReference type="ARBA" id="ARBA00022605"/>
    </source>
</evidence>
<dbReference type="GO" id="GO:0004087">
    <property type="term" value="F:carbamoyl-phosphate synthase (ammonia) activity"/>
    <property type="evidence" value="ECO:0007669"/>
    <property type="project" value="UniProtKB-EC"/>
</dbReference>
<feature type="binding site" evidence="19">
    <location>
        <position position="298"/>
    </location>
    <ligand>
        <name>ATP</name>
        <dbReference type="ChEBI" id="CHEBI:30616"/>
        <label>1</label>
    </ligand>
</feature>
<feature type="binding site" evidence="19">
    <location>
        <position position="221"/>
    </location>
    <ligand>
        <name>ATP</name>
        <dbReference type="ChEBI" id="CHEBI:30616"/>
        <label>1</label>
    </ligand>
</feature>
<reference evidence="22 23" key="1">
    <citation type="submission" date="2018-09" db="EMBL/GenBank/DDBJ databases">
        <title>Genomic Encyclopedia of Archaeal and Bacterial Type Strains, Phase II (KMG-II): from individual species to whole genera.</title>
        <authorList>
            <person name="Goeker M."/>
        </authorList>
    </citation>
    <scope>NUCLEOTIDE SEQUENCE [LARGE SCALE GENOMIC DNA]</scope>
    <source>
        <strain evidence="22 23">DSM 11458</strain>
    </source>
</reference>
<dbReference type="SUPFAM" id="SSF56059">
    <property type="entry name" value="Glutathione synthetase ATP-binding domain-like"/>
    <property type="match status" value="2"/>
</dbReference>
<feature type="binding site" evidence="19">
    <location>
        <position position="223"/>
    </location>
    <ligand>
        <name>ATP</name>
        <dbReference type="ChEBI" id="CHEBI:30616"/>
        <label>1</label>
    </ligand>
</feature>
<evidence type="ECO:0000256" key="1">
    <source>
        <dbReference type="ARBA" id="ARBA00001936"/>
    </source>
</evidence>
<name>A0A420DQ73_9RHOB</name>
<keyword evidence="11 19" id="KW-0067">ATP-binding</keyword>
<dbReference type="SUPFAM" id="SSF48108">
    <property type="entry name" value="Carbamoyl phosphate synthetase, large subunit connection domain"/>
    <property type="match status" value="1"/>
</dbReference>
<dbReference type="InterPro" id="IPR016185">
    <property type="entry name" value="PreATP-grasp_dom_sf"/>
</dbReference>
<evidence type="ECO:0000256" key="9">
    <source>
        <dbReference type="ARBA" id="ARBA00022737"/>
    </source>
</evidence>
<dbReference type="GO" id="GO:0046872">
    <property type="term" value="F:metal ion binding"/>
    <property type="evidence" value="ECO:0007669"/>
    <property type="project" value="UniProtKB-KW"/>
</dbReference>
<dbReference type="Pfam" id="PF02786">
    <property type="entry name" value="CPSase_L_D2"/>
    <property type="match status" value="2"/>
</dbReference>
<evidence type="ECO:0000256" key="11">
    <source>
        <dbReference type="ARBA" id="ARBA00022840"/>
    </source>
</evidence>
<feature type="binding site" evidence="19">
    <location>
        <position position="182"/>
    </location>
    <ligand>
        <name>ATP</name>
        <dbReference type="ChEBI" id="CHEBI:30616"/>
        <label>1</label>
    </ligand>
</feature>
<dbReference type="PANTHER" id="PTHR11405">
    <property type="entry name" value="CARBAMOYLTRANSFERASE FAMILY MEMBER"/>
    <property type="match status" value="1"/>
</dbReference>
<comment type="catalytic activity">
    <reaction evidence="15 19">
        <text>hydrogencarbonate + NH4(+) + 2 ATP = carbamoyl phosphate + 2 ADP + phosphate + 2 H(+)</text>
        <dbReference type="Rhea" id="RHEA:18029"/>
        <dbReference type="ChEBI" id="CHEBI:15378"/>
        <dbReference type="ChEBI" id="CHEBI:17544"/>
        <dbReference type="ChEBI" id="CHEBI:28938"/>
        <dbReference type="ChEBI" id="CHEBI:30616"/>
        <dbReference type="ChEBI" id="CHEBI:43474"/>
        <dbReference type="ChEBI" id="CHEBI:58228"/>
        <dbReference type="ChEBI" id="CHEBI:456216"/>
        <dbReference type="EC" id="6.3.4.16"/>
    </reaction>
</comment>
<dbReference type="PANTHER" id="PTHR11405:SF53">
    <property type="entry name" value="CARBAMOYL-PHOSPHATE SYNTHASE [AMMONIA], MITOCHONDRIAL"/>
    <property type="match status" value="1"/>
</dbReference>
<dbReference type="InterPro" id="IPR058047">
    <property type="entry name" value="CPSase_preATP-grasp"/>
</dbReference>
<dbReference type="PROSITE" id="PS00866">
    <property type="entry name" value="CPSASE_1"/>
    <property type="match status" value="1"/>
</dbReference>
<keyword evidence="10 19" id="KW-0547">Nucleotide-binding</keyword>
<feature type="binding site" evidence="19">
    <location>
        <position position="874"/>
    </location>
    <ligand>
        <name>Mg(2+)</name>
        <dbReference type="ChEBI" id="CHEBI:18420"/>
        <label>3</label>
    </ligand>
</feature>
<feature type="binding site" evidence="19">
    <location>
        <position position="857"/>
    </location>
    <ligand>
        <name>Mn(2+)</name>
        <dbReference type="ChEBI" id="CHEBI:29035"/>
        <label>3</label>
    </ligand>
</feature>
<dbReference type="HAMAP" id="MF_01210_B">
    <property type="entry name" value="CPSase_L_chain_B"/>
    <property type="match status" value="1"/>
</dbReference>
<feature type="binding site" evidence="19">
    <location>
        <position position="874"/>
    </location>
    <ligand>
        <name>ATP</name>
        <dbReference type="ChEBI" id="CHEBI:30616"/>
        <label>2</label>
    </ligand>
</feature>
<evidence type="ECO:0000259" key="20">
    <source>
        <dbReference type="PROSITE" id="PS50975"/>
    </source>
</evidence>
<dbReference type="Gene3D" id="3.40.50.1380">
    <property type="entry name" value="Methylglyoxal synthase-like domain"/>
    <property type="match status" value="1"/>
</dbReference>
<dbReference type="RefSeq" id="WP_025063255.1">
    <property type="nucleotide sequence ID" value="NZ_RAQK01000001.1"/>
</dbReference>
<feature type="binding site" evidence="19">
    <location>
        <position position="228"/>
    </location>
    <ligand>
        <name>ATP</name>
        <dbReference type="ChEBI" id="CHEBI:30616"/>
        <label>1</label>
    </ligand>
</feature>
<dbReference type="InterPro" id="IPR011607">
    <property type="entry name" value="MGS-like_dom"/>
</dbReference>
<comment type="cofactor">
    <cofactor evidence="1">
        <name>Mn(2+)</name>
        <dbReference type="ChEBI" id="CHEBI:29035"/>
    </cofactor>
</comment>
<feature type="binding site" evidence="19">
    <location>
        <position position="312"/>
    </location>
    <ligand>
        <name>ATP</name>
        <dbReference type="ChEBI" id="CHEBI:30616"/>
        <label>1</label>
    </ligand>
</feature>
<evidence type="ECO:0000256" key="14">
    <source>
        <dbReference type="ARBA" id="ARBA00023211"/>
    </source>
</evidence>
<feature type="binding site" evidence="19">
    <location>
        <position position="129"/>
    </location>
    <ligand>
        <name>ATP</name>
        <dbReference type="ChEBI" id="CHEBI:30616"/>
        <label>1</label>
    </ligand>
</feature>
<evidence type="ECO:0000259" key="21">
    <source>
        <dbReference type="PROSITE" id="PS51855"/>
    </source>
</evidence>
<evidence type="ECO:0000256" key="12">
    <source>
        <dbReference type="ARBA" id="ARBA00022842"/>
    </source>
</evidence>
<dbReference type="GO" id="GO:0005524">
    <property type="term" value="F:ATP binding"/>
    <property type="evidence" value="ECO:0007669"/>
    <property type="project" value="UniProtKB-UniRule"/>
</dbReference>
<dbReference type="SMART" id="SM01096">
    <property type="entry name" value="CPSase_L_D3"/>
    <property type="match status" value="1"/>
</dbReference>
<dbReference type="EMBL" id="RAQK01000001">
    <property type="protein sequence ID" value="RKE96309.1"/>
    <property type="molecule type" value="Genomic_DNA"/>
</dbReference>
<dbReference type="AlphaFoldDB" id="A0A420DQ73"/>
<feature type="domain" description="ATP-grasp" evidence="20">
    <location>
        <begin position="707"/>
        <end position="903"/>
    </location>
</feature>
<feature type="binding site" evidence="19">
    <location>
        <position position="254"/>
    </location>
    <ligand>
        <name>ATP</name>
        <dbReference type="ChEBI" id="CHEBI:30616"/>
        <label>1</label>
    </ligand>
</feature>
<dbReference type="Pfam" id="PF02142">
    <property type="entry name" value="MGS"/>
    <property type="match status" value="1"/>
</dbReference>
<dbReference type="SMART" id="SM00851">
    <property type="entry name" value="MGS"/>
    <property type="match status" value="1"/>
</dbReference>
<evidence type="ECO:0000256" key="8">
    <source>
        <dbReference type="ARBA" id="ARBA00022723"/>
    </source>
</evidence>
<evidence type="ECO:0000256" key="10">
    <source>
        <dbReference type="ARBA" id="ARBA00022741"/>
    </source>
</evidence>
<evidence type="ECO:0000256" key="5">
    <source>
        <dbReference type="ARBA" id="ARBA00022571"/>
    </source>
</evidence>
<feature type="binding site" evidence="19">
    <location>
        <position position="256"/>
    </location>
    <ligand>
        <name>ATP</name>
        <dbReference type="ChEBI" id="CHEBI:30616"/>
        <label>1</label>
    </ligand>
</feature>
<feature type="binding site" evidence="19">
    <location>
        <position position="189"/>
    </location>
    <ligand>
        <name>ATP</name>
        <dbReference type="ChEBI" id="CHEBI:30616"/>
        <label>1</label>
    </ligand>
</feature>
<evidence type="ECO:0000256" key="17">
    <source>
        <dbReference type="ARBA" id="ARBA00057223"/>
    </source>
</evidence>
<dbReference type="UniPathway" id="UPA00068">
    <property type="reaction ID" value="UER00171"/>
</dbReference>
<feature type="binding site" evidence="19">
    <location>
        <position position="857"/>
    </location>
    <ligand>
        <name>ATP</name>
        <dbReference type="ChEBI" id="CHEBI:30616"/>
        <label>2</label>
    </ligand>
</feature>
<proteinExistence type="inferred from homology"/>
<feature type="domain" description="ATP-grasp" evidence="20">
    <location>
        <begin position="133"/>
        <end position="341"/>
    </location>
</feature>
<dbReference type="PROSITE" id="PS50975">
    <property type="entry name" value="ATP_GRASP"/>
    <property type="match status" value="2"/>
</dbReference>
<dbReference type="Gene3D" id="3.30.1490.20">
    <property type="entry name" value="ATP-grasp fold, A domain"/>
    <property type="match status" value="1"/>
</dbReference>
<evidence type="ECO:0000313" key="23">
    <source>
        <dbReference type="Proteomes" id="UP000284407"/>
    </source>
</evidence>
<evidence type="ECO:0000256" key="13">
    <source>
        <dbReference type="ARBA" id="ARBA00022975"/>
    </source>
</evidence>
<dbReference type="FunFam" id="1.10.1030.10:FF:000002">
    <property type="entry name" value="Carbamoyl-phosphate synthase large chain"/>
    <property type="match status" value="1"/>
</dbReference>
<feature type="binding site" evidence="19">
    <location>
        <position position="816"/>
    </location>
    <ligand>
        <name>ATP</name>
        <dbReference type="ChEBI" id="CHEBI:30616"/>
        <label>2</label>
    </ligand>
</feature>
<evidence type="ECO:0000256" key="16">
    <source>
        <dbReference type="ARBA" id="ARBA00048816"/>
    </source>
</evidence>
<comment type="similarity">
    <text evidence="4 19">Belongs to the CarB family.</text>
</comment>
<feature type="binding site" evidence="19">
    <location>
        <position position="312"/>
    </location>
    <ligand>
        <name>Mn(2+)</name>
        <dbReference type="ChEBI" id="CHEBI:29035"/>
        <label>1</label>
    </ligand>
</feature>
<feature type="binding site" evidence="19">
    <location>
        <position position="314"/>
    </location>
    <ligand>
        <name>Mn(2+)</name>
        <dbReference type="ChEBI" id="CHEBI:29035"/>
        <label>2</label>
    </ligand>
</feature>
<keyword evidence="12" id="KW-0460">Magnesium</keyword>
<dbReference type="EC" id="6.3.5.5" evidence="19"/>
<keyword evidence="9 19" id="KW-0677">Repeat</keyword>
<evidence type="ECO:0000256" key="6">
    <source>
        <dbReference type="ARBA" id="ARBA00022598"/>
    </source>
</evidence>
<dbReference type="GO" id="GO:0006526">
    <property type="term" value="P:L-arginine biosynthetic process"/>
    <property type="evidence" value="ECO:0007669"/>
    <property type="project" value="UniProtKB-UniRule"/>
</dbReference>
<comment type="cofactor">
    <cofactor evidence="19">
        <name>Mg(2+)</name>
        <dbReference type="ChEBI" id="CHEBI:18420"/>
    </cofactor>
    <cofactor evidence="19">
        <name>Mn(2+)</name>
        <dbReference type="ChEBI" id="CHEBI:29035"/>
    </cofactor>
    <text evidence="19">Binds 4 Mg(2+) or Mn(2+) ions per subunit.</text>
</comment>
<feature type="region of interest" description="Allosteric domain" evidence="19">
    <location>
        <begin position="991"/>
        <end position="1124"/>
    </location>
</feature>
<dbReference type="Pfam" id="PF25596">
    <property type="entry name" value="CPSase_L_D1"/>
    <property type="match status" value="2"/>
</dbReference>
<dbReference type="NCBIfam" id="NF003671">
    <property type="entry name" value="PRK05294.1"/>
    <property type="match status" value="1"/>
</dbReference>
<dbReference type="NCBIfam" id="TIGR01369">
    <property type="entry name" value="CPSaseII_lrg"/>
    <property type="match status" value="1"/>
</dbReference>
<dbReference type="InterPro" id="IPR013815">
    <property type="entry name" value="ATP_grasp_subdomain_1"/>
</dbReference>
<dbReference type="InterPro" id="IPR005479">
    <property type="entry name" value="CPAse_ATP-bd"/>
</dbReference>
<evidence type="ECO:0000256" key="2">
    <source>
        <dbReference type="ARBA" id="ARBA00004812"/>
    </source>
</evidence>
<feature type="binding site" evidence="19">
    <location>
        <position position="784"/>
    </location>
    <ligand>
        <name>ATP</name>
        <dbReference type="ChEBI" id="CHEBI:30616"/>
        <label>2</label>
    </ligand>
</feature>
<feature type="domain" description="MGS-like" evidence="21">
    <location>
        <begin position="991"/>
        <end position="1124"/>
    </location>
</feature>
<dbReference type="InterPro" id="IPR033937">
    <property type="entry name" value="MGS_CPS_CarB"/>
</dbReference>
<evidence type="ECO:0000256" key="18">
    <source>
        <dbReference type="ARBA" id="ARBA00062056"/>
    </source>
</evidence>
<accession>A0A420DQ73</accession>
<evidence type="ECO:0000256" key="15">
    <source>
        <dbReference type="ARBA" id="ARBA00047359"/>
    </source>
</evidence>
<dbReference type="GO" id="GO:0004088">
    <property type="term" value="F:carbamoyl-phosphate synthase (glutamine-hydrolyzing) activity"/>
    <property type="evidence" value="ECO:0007669"/>
    <property type="project" value="UniProtKB-UniRule"/>
</dbReference>
<feature type="binding site" evidence="19">
    <location>
        <position position="782"/>
    </location>
    <ligand>
        <name>ATP</name>
        <dbReference type="ChEBI" id="CHEBI:30616"/>
        <label>2</label>
    </ligand>
</feature>
<comment type="caution">
    <text evidence="22">The sequence shown here is derived from an EMBL/GenBank/DDBJ whole genome shotgun (WGS) entry which is preliminary data.</text>
</comment>
<keyword evidence="5 19" id="KW-0055">Arginine biosynthesis</keyword>
<feature type="binding site" evidence="19">
    <location>
        <position position="876"/>
    </location>
    <ligand>
        <name>Mg(2+)</name>
        <dbReference type="ChEBI" id="CHEBI:18420"/>
        <label>4</label>
    </ligand>
</feature>
<dbReference type="NCBIfam" id="NF009455">
    <property type="entry name" value="PRK12815.1"/>
    <property type="match status" value="1"/>
</dbReference>
<feature type="binding site" evidence="19">
    <location>
        <position position="312"/>
    </location>
    <ligand>
        <name>Mg(2+)</name>
        <dbReference type="ChEBI" id="CHEBI:18420"/>
        <label>1</label>
    </ligand>
</feature>
<evidence type="ECO:0000256" key="19">
    <source>
        <dbReference type="HAMAP-Rule" id="MF_01210"/>
    </source>
</evidence>
<feature type="binding site" evidence="19">
    <location>
        <position position="874"/>
    </location>
    <ligand>
        <name>Mn(2+)</name>
        <dbReference type="ChEBI" id="CHEBI:29035"/>
        <label>4</label>
    </ligand>
</feature>
<dbReference type="EC" id="6.3.4.16" evidence="19"/>
<comment type="subunit">
    <text evidence="18 19">Composed of two chains; the small (or glutamine) chain promotes the hydrolysis of glutamine to ammonia, which is used by the large (or ammonia) chain to synthesize carbamoyl phosphate. Tetramer of heterodimers (alpha,beta)4.</text>
</comment>
<dbReference type="STRING" id="1443111.Z949_2858"/>
<dbReference type="InterPro" id="IPR011761">
    <property type="entry name" value="ATP-grasp"/>
</dbReference>
<feature type="binding site" evidence="19">
    <location>
        <position position="312"/>
    </location>
    <ligand>
        <name>Mn(2+)</name>
        <dbReference type="ChEBI" id="CHEBI:29035"/>
        <label>2</label>
    </ligand>
</feature>
<feature type="binding site" evidence="19">
    <location>
        <position position="188"/>
    </location>
    <ligand>
        <name>ATP</name>
        <dbReference type="ChEBI" id="CHEBI:30616"/>
        <label>1</label>
    </ligand>
</feature>
<dbReference type="Gene3D" id="1.10.1030.10">
    <property type="entry name" value="Carbamoyl-phosphate synthetase, large subunit oligomerisation domain"/>
    <property type="match status" value="1"/>
</dbReference>
<organism evidence="22 23">
    <name type="scientific">Sulfitobacter guttiformis</name>
    <dbReference type="NCBI Taxonomy" id="74349"/>
    <lineage>
        <taxon>Bacteria</taxon>
        <taxon>Pseudomonadati</taxon>
        <taxon>Pseudomonadota</taxon>
        <taxon>Alphaproteobacteria</taxon>
        <taxon>Rhodobacterales</taxon>
        <taxon>Roseobacteraceae</taxon>
        <taxon>Sulfitobacter</taxon>
    </lineage>
</organism>
<keyword evidence="14" id="KW-0464">Manganese</keyword>
<comment type="domain">
    <text evidence="19">The large subunit is composed of 2 ATP-grasp domains that are involved in binding the 2 ATP molecules needed for carbamoyl phosphate synthesis. The N-terminal ATP-grasp domain (referred to as the carboxyphosphate synthetic component) catalyzes the ATP-dependent phosphorylation of hydrogencarbonate to carboxyphosphate and the subsequent nucleophilic attack by ammonia to form a carbamate intermediate. The C-terminal ATP-grasp domain (referred to as the carbamoyl phosphate synthetic component) then catalyzes the phosphorylation of carbamate with the second ATP to form the end product carbamoyl phosphate. The reactive and unstable enzyme intermediates are sequentially channeled from one active site to the next through the interior of the protein over a distance of at least 96 A.</text>
</comment>
<keyword evidence="23" id="KW-1185">Reference proteome</keyword>
<dbReference type="FunFam" id="3.40.50.20:FF:000001">
    <property type="entry name" value="Carbamoyl-phosphate synthase large chain"/>
    <property type="match status" value="1"/>
</dbReference>
<dbReference type="InterPro" id="IPR005480">
    <property type="entry name" value="CPSase_lsu_oligo"/>
</dbReference>
<dbReference type="CDD" id="cd01424">
    <property type="entry name" value="MGS_CPS_II"/>
    <property type="match status" value="1"/>
</dbReference>
<comment type="function">
    <text evidence="17 19">Large subunit of the glutamine-dependent carbamoyl phosphate synthetase (CPSase). CPSase catalyzes the formation of carbamoyl phosphate from the ammonia moiety of glutamine, carbonate, and phosphate donated by ATP, constituting the first step of 2 biosynthetic pathways, one leading to arginine and/or urea and the other to pyrimidine nucleotides. The large subunit (synthetase) binds the substrates ammonia (free or transferred from glutamine from the small subunit), hydrogencarbonate and ATP and carries out an ATP-coupled ligase reaction, activating hydrogencarbonate by forming carboxy phosphate which reacts with ammonia to form carbamoyl phosphate.</text>
</comment>
<dbReference type="GO" id="GO:0006541">
    <property type="term" value="P:glutamine metabolic process"/>
    <property type="evidence" value="ECO:0007669"/>
    <property type="project" value="TreeGrafter"/>
</dbReference>
<feature type="binding site" evidence="19">
    <location>
        <position position="814"/>
    </location>
    <ligand>
        <name>ATP</name>
        <dbReference type="ChEBI" id="CHEBI:30616"/>
        <label>2</label>
    </ligand>
</feature>
<dbReference type="UniPathway" id="UPA00070">
    <property type="reaction ID" value="UER00115"/>
</dbReference>
<dbReference type="PROSITE" id="PS51855">
    <property type="entry name" value="MGS"/>
    <property type="match status" value="1"/>
</dbReference>
<feature type="binding site" evidence="19">
    <location>
        <position position="874"/>
    </location>
    <ligand>
        <name>Mn(2+)</name>
        <dbReference type="ChEBI" id="CHEBI:29035"/>
        <label>3</label>
    </ligand>
</feature>
<dbReference type="FunFam" id="3.30.470.20:FF:000013">
    <property type="entry name" value="Carbamoyl-phosphate synthase large chain"/>
    <property type="match status" value="1"/>
</dbReference>
<feature type="binding site" evidence="19">
    <location>
        <position position="314"/>
    </location>
    <ligand>
        <name>Mg(2+)</name>
        <dbReference type="ChEBI" id="CHEBI:18420"/>
        <label>2</label>
    </ligand>
</feature>
<dbReference type="SUPFAM" id="SSF52440">
    <property type="entry name" value="PreATP-grasp domain"/>
    <property type="match status" value="2"/>
</dbReference>
<comment type="caution">
    <text evidence="19">Lacks conserved residue(s) required for the propagation of feature annotation.</text>
</comment>
<evidence type="ECO:0000313" key="22">
    <source>
        <dbReference type="EMBL" id="RKE96309.1"/>
    </source>
</evidence>
<dbReference type="PROSITE" id="PS51257">
    <property type="entry name" value="PROKAR_LIPOPROTEIN"/>
    <property type="match status" value="1"/>
</dbReference>
<feature type="binding site" evidence="19">
    <location>
        <position position="298"/>
    </location>
    <ligand>
        <name>Mn(2+)</name>
        <dbReference type="ChEBI" id="CHEBI:29035"/>
        <label>1</label>
    </ligand>
</feature>
<dbReference type="FunFam" id="3.40.50.20:FF:000003">
    <property type="entry name" value="Carbamoyl-phosphate synthase large chain"/>
    <property type="match status" value="1"/>
</dbReference>
<comment type="catalytic activity">
    <reaction evidence="16 19">
        <text>hydrogencarbonate + L-glutamine + 2 ATP + H2O = carbamoyl phosphate + L-glutamate + 2 ADP + phosphate + 2 H(+)</text>
        <dbReference type="Rhea" id="RHEA:18633"/>
        <dbReference type="ChEBI" id="CHEBI:15377"/>
        <dbReference type="ChEBI" id="CHEBI:15378"/>
        <dbReference type="ChEBI" id="CHEBI:17544"/>
        <dbReference type="ChEBI" id="CHEBI:29985"/>
        <dbReference type="ChEBI" id="CHEBI:30616"/>
        <dbReference type="ChEBI" id="CHEBI:43474"/>
        <dbReference type="ChEBI" id="CHEBI:58228"/>
        <dbReference type="ChEBI" id="CHEBI:58359"/>
        <dbReference type="ChEBI" id="CHEBI:456216"/>
        <dbReference type="EC" id="6.3.5.5"/>
    </reaction>
</comment>
<comment type="pathway">
    <text evidence="3 19">Amino-acid biosynthesis; L-arginine biosynthesis; carbamoyl phosphate from bicarbonate: step 1/1.</text>
</comment>
<dbReference type="InterPro" id="IPR006275">
    <property type="entry name" value="CPSase_lsu"/>
</dbReference>
<protein>
    <recommendedName>
        <fullName evidence="19">Carbamoyl phosphate synthase large chain</fullName>
        <ecNumber evidence="19">6.3.4.16</ecNumber>
        <ecNumber evidence="19">6.3.5.5</ecNumber>
    </recommendedName>
    <alternativeName>
        <fullName evidence="19">Carbamoyl phosphate synthetase ammonia chain</fullName>
    </alternativeName>
</protein>
<dbReference type="Proteomes" id="UP000284407">
    <property type="component" value="Unassembled WGS sequence"/>
</dbReference>
<dbReference type="InterPro" id="IPR036897">
    <property type="entry name" value="CarbamoylP_synth_lsu_oligo_sf"/>
</dbReference>
<comment type="pathway">
    <text evidence="2 19">Pyrimidine metabolism; UMP biosynthesis via de novo pathway; (S)-dihydroorotate from bicarbonate: step 1/3.</text>
</comment>
<dbReference type="FunFam" id="3.30.470.20:FF:000007">
    <property type="entry name" value="Carbamoyl-phosphate synthase large chain"/>
    <property type="match status" value="1"/>
</dbReference>
<dbReference type="GO" id="GO:0044205">
    <property type="term" value="P:'de novo' UMP biosynthetic process"/>
    <property type="evidence" value="ECO:0007669"/>
    <property type="project" value="UniProtKB-UniRule"/>
</dbReference>
<dbReference type="InterPro" id="IPR036914">
    <property type="entry name" value="MGS-like_dom_sf"/>
</dbReference>
<feature type="binding site" evidence="19">
    <location>
        <position position="815"/>
    </location>
    <ligand>
        <name>ATP</name>
        <dbReference type="ChEBI" id="CHEBI:30616"/>
        <label>2</label>
    </ligand>
</feature>
<sequence length="1124" mass="122081">MPKRTDIKSIMIIGAGPIVIGQACEFDYSGAQACKALKEEGYRVILVNSNPATIMTDPGLADATYIEPITPEMVAKIIEKERPDALLPTMGGQTGLNTSLALEEMGILKKYNVEMIGAKREAIEMAEDRKLFREAMDRLGIENPKATICTAPKDANGKKDLAAGVRIALESLEEIGLPAIIRPAFTMGGTGGGVAYNREDYEFYCRSGMDASPMGQILIDESLLGWKEFEMEVVRDSADNAIIVCAIENVDPMGVHTGDSITVAPALTLTDKEYQIMRNHSIAVLREIGVETGGSNVQWAINPADGRMVVIEMNPRVSRSSALASKATGFPIAKIAAKLAVGFTLDELDNDITGVTPASFEPTIDYVVTKIPKFAFEKFPGSEPYLTTAMKSVGEAMAIGRTIHESLQKALASMESGLTGFDEIIIPGFNPDLPDDASDNRAAVTKAIAKTTPDRMRTIVQAMRHGMSDVDIHATTMFDPWFLARFREIVEAEEVVRANGLPTEETALRRLKMMGFTDARLATLTGQTEKEIRKYRLGLGVKAVFKRIDTCAAEFEAQTPYMYSTYETPMMGDVECEARPSDRKKVVILGGGPNRIGQGIEFDYCCCHACYALTDAGYETIMVNCNPETVSTDYDTSDRLYFEPLTFEHVMEILRVEQENGTLHGVIVQFGGQTPLKIAQALHDEGIPILGTTPDMIDLAEDRERFADLVQSLGLRQPHNGIAHSDAEAIEIAKEIGFPLVIRPSYVLGGRAMEIVRDQANLERYISEAVVVSGDSPVLLDSYLSGAVELDVDALSDGTDVHVAGIMQHIEEAGVHSGDSACSLPPYSLSKEIIAEVEVQTKALAKALNVVGLMNIQFAVKPNAEGVEEIFLIEVNPRASRTVPFVAKATDSAIASIAARIMAGEPLSNFPLRAPYDANAAYDDVLPLGDPMTLADPNMPWFSVKEAVLPFARFPGVDTILGPEMRSTGEVMGWDRDFPRAFLKAQMGAGTMLPRTGNAFLSIKDADKTSDVLDAARILTEQTFTIIATRGTAAWLTLHDIPCQIVNKVYEGRPDITDMMKDENIHLVMNTTEGAQAVEDSKSIRSIALYDRIPYYTTAAGAYAAALAIKAQAEGDIGVKSLQG</sequence>
<dbReference type="PROSITE" id="PS00867">
    <property type="entry name" value="CPSASE_2"/>
    <property type="match status" value="2"/>
</dbReference>
<dbReference type="InterPro" id="IPR005483">
    <property type="entry name" value="CPSase_dom"/>
</dbReference>
<gene>
    <name evidence="19" type="primary">carB</name>
    <name evidence="22" type="ORF">C8N30_0867</name>
</gene>
<feature type="region of interest" description="Carboxyphosphate synthetic domain" evidence="19">
    <location>
        <begin position="1"/>
        <end position="415"/>
    </location>
</feature>
<feature type="binding site" evidence="19">
    <location>
        <position position="298"/>
    </location>
    <ligand>
        <name>Mg(2+)</name>
        <dbReference type="ChEBI" id="CHEBI:18420"/>
        <label>1</label>
    </ligand>
</feature>
<dbReference type="OrthoDB" id="9804197at2"/>
<feature type="binding site" evidence="19">
    <location>
        <position position="874"/>
    </location>
    <ligand>
        <name>Mg(2+)</name>
        <dbReference type="ChEBI" id="CHEBI:18420"/>
        <label>4</label>
    </ligand>
</feature>
<keyword evidence="8" id="KW-0479">Metal-binding</keyword>
<dbReference type="PRINTS" id="PR00098">
    <property type="entry name" value="CPSASE"/>
</dbReference>
<feature type="binding site" evidence="19">
    <location>
        <position position="817"/>
    </location>
    <ligand>
        <name>ATP</name>
        <dbReference type="ChEBI" id="CHEBI:30616"/>
        <label>2</label>
    </ligand>
</feature>
<feature type="binding site" evidence="19">
    <location>
        <position position="857"/>
    </location>
    <ligand>
        <name>Mg(2+)</name>
        <dbReference type="ChEBI" id="CHEBI:18420"/>
        <label>3</label>
    </ligand>
</feature>
<dbReference type="Gene3D" id="3.30.470.20">
    <property type="entry name" value="ATP-grasp fold, B domain"/>
    <property type="match status" value="2"/>
</dbReference>
<dbReference type="Gene3D" id="3.40.50.20">
    <property type="match status" value="2"/>
</dbReference>
<feature type="binding site" evidence="19">
    <location>
        <position position="743"/>
    </location>
    <ligand>
        <name>ATP</name>
        <dbReference type="ChEBI" id="CHEBI:30616"/>
        <label>2</label>
    </ligand>
</feature>
<feature type="binding site" evidence="19">
    <location>
        <position position="789"/>
    </location>
    <ligand>
        <name>ATP</name>
        <dbReference type="ChEBI" id="CHEBI:30616"/>
        <label>2</label>
    </ligand>
</feature>
<dbReference type="GO" id="GO:0005737">
    <property type="term" value="C:cytoplasm"/>
    <property type="evidence" value="ECO:0007669"/>
    <property type="project" value="TreeGrafter"/>
</dbReference>
<evidence type="ECO:0000256" key="4">
    <source>
        <dbReference type="ARBA" id="ARBA00009799"/>
    </source>
</evidence>
<feature type="binding site" evidence="19">
    <location>
        <position position="876"/>
    </location>
    <ligand>
        <name>Mn(2+)</name>
        <dbReference type="ChEBI" id="CHEBI:29035"/>
        <label>4</label>
    </ligand>
</feature>
<keyword evidence="13 19" id="KW-0665">Pyrimidine biosynthesis</keyword>
<keyword evidence="7 19" id="KW-0028">Amino-acid biosynthesis</keyword>
<feature type="binding site" evidence="19">
    <location>
        <position position="312"/>
    </location>
    <ligand>
        <name>Mg(2+)</name>
        <dbReference type="ChEBI" id="CHEBI:18420"/>
        <label>2</label>
    </ligand>
</feature>
<evidence type="ECO:0000256" key="3">
    <source>
        <dbReference type="ARBA" id="ARBA00005077"/>
    </source>
</evidence>